<feature type="domain" description="FHA" evidence="6">
    <location>
        <begin position="120"/>
        <end position="168"/>
    </location>
</feature>
<evidence type="ECO:0000256" key="1">
    <source>
        <dbReference type="ARBA" id="ARBA00022553"/>
    </source>
</evidence>
<dbReference type="EMBL" id="BAAAME010000010">
    <property type="protein sequence ID" value="GAA1752890.1"/>
    <property type="molecule type" value="Genomic_DNA"/>
</dbReference>
<evidence type="ECO:0000313" key="8">
    <source>
        <dbReference type="EMBL" id="GAA1752890.1"/>
    </source>
</evidence>
<keyword evidence="3 4" id="KW-0067">ATP-binding</keyword>
<dbReference type="PROSITE" id="PS50901">
    <property type="entry name" value="FTSK"/>
    <property type="match status" value="2"/>
</dbReference>
<dbReference type="PANTHER" id="PTHR22683:SF1">
    <property type="entry name" value="TYPE VII SECRETION SYSTEM PROTEIN ESSC"/>
    <property type="match status" value="1"/>
</dbReference>
<evidence type="ECO:0000256" key="5">
    <source>
        <dbReference type="SAM" id="MobiDB-lite"/>
    </source>
</evidence>
<gene>
    <name evidence="8" type="ORF">GCM10009710_35700</name>
</gene>
<dbReference type="SUPFAM" id="SSF49879">
    <property type="entry name" value="SMAD/FHA domain"/>
    <property type="match status" value="1"/>
</dbReference>
<dbReference type="InterPro" id="IPR002543">
    <property type="entry name" value="FtsK_dom"/>
</dbReference>
<feature type="domain" description="FtsK" evidence="7">
    <location>
        <begin position="695"/>
        <end position="883"/>
    </location>
</feature>
<dbReference type="SMART" id="SM00240">
    <property type="entry name" value="FHA"/>
    <property type="match status" value="1"/>
</dbReference>
<dbReference type="SMART" id="SM00382">
    <property type="entry name" value="AAA"/>
    <property type="match status" value="3"/>
</dbReference>
<dbReference type="InterPro" id="IPR032030">
    <property type="entry name" value="YscD_cytoplasmic_dom"/>
</dbReference>
<dbReference type="Pfam" id="PF16697">
    <property type="entry name" value="Yop-YscD_cpl"/>
    <property type="match status" value="1"/>
</dbReference>
<evidence type="ECO:0000256" key="2">
    <source>
        <dbReference type="ARBA" id="ARBA00022741"/>
    </source>
</evidence>
<organism evidence="8 9">
    <name type="scientific">Aeromicrobium alkaliterrae</name>
    <dbReference type="NCBI Taxonomy" id="302168"/>
    <lineage>
        <taxon>Bacteria</taxon>
        <taxon>Bacillati</taxon>
        <taxon>Actinomycetota</taxon>
        <taxon>Actinomycetes</taxon>
        <taxon>Propionibacteriales</taxon>
        <taxon>Nocardioidaceae</taxon>
        <taxon>Aeromicrobium</taxon>
    </lineage>
</organism>
<evidence type="ECO:0000313" key="9">
    <source>
        <dbReference type="Proteomes" id="UP001501057"/>
    </source>
</evidence>
<name>A0ABN2KCB0_9ACTN</name>
<dbReference type="InterPro" id="IPR003593">
    <property type="entry name" value="AAA+_ATPase"/>
</dbReference>
<evidence type="ECO:0000259" key="7">
    <source>
        <dbReference type="PROSITE" id="PS50901"/>
    </source>
</evidence>
<keyword evidence="1" id="KW-0597">Phosphoprotein</keyword>
<evidence type="ECO:0000256" key="4">
    <source>
        <dbReference type="PROSITE-ProRule" id="PRU00289"/>
    </source>
</evidence>
<dbReference type="Proteomes" id="UP001501057">
    <property type="component" value="Unassembled WGS sequence"/>
</dbReference>
<dbReference type="InterPro" id="IPR000253">
    <property type="entry name" value="FHA_dom"/>
</dbReference>
<dbReference type="SUPFAM" id="SSF52540">
    <property type="entry name" value="P-loop containing nucleoside triphosphate hydrolases"/>
    <property type="match status" value="2"/>
</dbReference>
<sequence length="1497" mass="161257">MRLKLSLQRVTGPTTDVVLVTEPTAHVGDVARELLEQDPEAGQAARSAEEVTLAVTPLGGGRPTVLSPDRILGESPVASGSVVSVVEAVGGSRSTVVAATMRIESGPDAGRQVNLPPGSSVIGRDASADVVLGDQFVSKRHARVEVGAAIEVVDLNSANGIAVDGVVVSRVAMLPGQTVQLGDTRLSFAMVAGLPTVSSTEIRGGVIPFNRSPRVEERYPDHEHPRPTVPIEPTPQPFPFLMMVAPIVMGTAMFTITGNPMSLLFVAMAPLMMTSNFVNRKLRNNRTLAMDSEKFTEQLRVLEDRLRTAMPEEHRVRQAETPAVALVYQAGLERSDLLWTRRPEHWTMLNLRLGTATLPSRHTVAQAHDMDEGIPKFTRMLEEVEDRYRDVPDVPVVESLYTAGALGVVGPAQHAADAVRGALLQISGLHSPAEVVLAAIASPDETPAIDWMRWLPHTSSPQSPLSGSHLVDTQTTATALVGALEQLVDERLGRRASEPAERLGPLASELESTARGGSVGEVTDKSDDDDVALPMVVVLVTEDAPIDRPRVVQLFERAHKVGVFPIWVGSTRNRLPAMCRTFLDVTSGLGAAQAHFVRHGQIVADVRVEGVSVEHAQRFAMALAPLADDGAVTDDSSDLPRQVSMVTLLGTDMRSSGEAVLDRWRQNFSVHERDKPPRPLPRNGTLRALVGQGAVDAMHLDLRSQGPHALVGGTTGSGKSEFLQSWVLGMAAEYSPDRVTFLFVDYKGGAAFADCVKLPHCVGLVTDLSPHLVRRALTSLRAELHHRERVLQRKRAKDLLELEKRGDPESPPALILVIDEFAALVSEVPEFVDGVVDIAQRGRSLGIHLIMATQRPAGVIKDNLRANTNLRIALRMADESDSSDVIDSTEAAHFDPSLPGRAVAKMGPGRLIPFQSAYAGGHTTDEVVPASVHLHPLKFGAEERWRRPEPEVEPEVADPGPTDQVRLVDTIGRASLLAELPEPRRPWLDELSEVYDLALLGPRTDTELLMGVADFPEHQAQHVVAFKPDVDGNMAIYGTGGSGKSVLLRTLAAGAGVTPRGGPVHVYGLDFAAGGLRMLEALPHVGSIVSGDDDERIVRLLRTLKGIAERRARDFPEVNAGSITEYRTATNRPDEPRILLLLDNFPAFREAYDSGGSRAQWYGVLQQLLSEGRQLGIHVVFTADRPASVPGSISSSVPRRVVLRLADETAYLVMGMPTDVLSAASPTGRGIIDGVETQMAVLGGSGNVADQSQAIGKLARAMERQQVVPAPPVGSMPVEVPEADLPNEVNGRPVLGIGEEALQPIGFEPAGTFLIGGGASSGRTTTIVALARSLHRWRPDGELIYLGHRRSVVPRMAPWTAVATDVAEVATLAKELAARVAQEDDGHIAVFVESIADFLSTPADAAIVELSRAIRRTDHFLVAESETGTWGSMYPLLSEIRNGRRGMLMQPESIEGETILRTPFPRFAKREFPPGRAMAVMAGKPIRVQVPWTGEKS</sequence>
<reference evidence="8 9" key="1">
    <citation type="journal article" date="2019" name="Int. J. Syst. Evol. Microbiol.">
        <title>The Global Catalogue of Microorganisms (GCM) 10K type strain sequencing project: providing services to taxonomists for standard genome sequencing and annotation.</title>
        <authorList>
            <consortium name="The Broad Institute Genomics Platform"/>
            <consortium name="The Broad Institute Genome Sequencing Center for Infectious Disease"/>
            <person name="Wu L."/>
            <person name="Ma J."/>
        </authorList>
    </citation>
    <scope>NUCLEOTIDE SEQUENCE [LARGE SCALE GENOMIC DNA]</scope>
    <source>
        <strain evidence="8 9">JCM 13518</strain>
    </source>
</reference>
<accession>A0ABN2KCB0</accession>
<dbReference type="RefSeq" id="WP_344204052.1">
    <property type="nucleotide sequence ID" value="NZ_BAAAME010000010.1"/>
</dbReference>
<proteinExistence type="predicted"/>
<keyword evidence="9" id="KW-1185">Reference proteome</keyword>
<feature type="domain" description="FtsK" evidence="7">
    <location>
        <begin position="1020"/>
        <end position="1212"/>
    </location>
</feature>
<comment type="caution">
    <text evidence="8">The sequence shown here is derived from an EMBL/GenBank/DDBJ whole genome shotgun (WGS) entry which is preliminary data.</text>
</comment>
<dbReference type="InterPro" id="IPR008984">
    <property type="entry name" value="SMAD_FHA_dom_sf"/>
</dbReference>
<keyword evidence="2 4" id="KW-0547">Nucleotide-binding</keyword>
<dbReference type="CDD" id="cd00060">
    <property type="entry name" value="FHA"/>
    <property type="match status" value="1"/>
</dbReference>
<dbReference type="PROSITE" id="PS50006">
    <property type="entry name" value="FHA_DOMAIN"/>
    <property type="match status" value="1"/>
</dbReference>
<dbReference type="CDD" id="cd01127">
    <property type="entry name" value="TrwB_TraG_TraD_VirD4"/>
    <property type="match status" value="1"/>
</dbReference>
<dbReference type="PANTHER" id="PTHR22683">
    <property type="entry name" value="SPORULATION PROTEIN RELATED"/>
    <property type="match status" value="1"/>
</dbReference>
<dbReference type="Pfam" id="PF01580">
    <property type="entry name" value="FtsK_SpoIIIE"/>
    <property type="match status" value="2"/>
</dbReference>
<dbReference type="Gene3D" id="2.60.200.20">
    <property type="match status" value="1"/>
</dbReference>
<feature type="binding site" evidence="4">
    <location>
        <begin position="1038"/>
        <end position="1045"/>
    </location>
    <ligand>
        <name>ATP</name>
        <dbReference type="ChEBI" id="CHEBI:30616"/>
    </ligand>
</feature>
<evidence type="ECO:0000259" key="6">
    <source>
        <dbReference type="PROSITE" id="PS50006"/>
    </source>
</evidence>
<evidence type="ECO:0000256" key="3">
    <source>
        <dbReference type="ARBA" id="ARBA00022840"/>
    </source>
</evidence>
<dbReference type="InterPro" id="IPR050206">
    <property type="entry name" value="FtsK/SpoIIIE/SftA"/>
</dbReference>
<dbReference type="InterPro" id="IPR027417">
    <property type="entry name" value="P-loop_NTPase"/>
</dbReference>
<protein>
    <submittedName>
        <fullName evidence="8">FtsK/SpoIIIE domain-containing protein</fullName>
    </submittedName>
</protein>
<dbReference type="Gene3D" id="3.40.50.300">
    <property type="entry name" value="P-loop containing nucleotide triphosphate hydrolases"/>
    <property type="match status" value="3"/>
</dbReference>
<feature type="region of interest" description="Disordered" evidence="5">
    <location>
        <begin position="495"/>
        <end position="527"/>
    </location>
</feature>
<feature type="binding site" evidence="4">
    <location>
        <begin position="713"/>
        <end position="720"/>
    </location>
    <ligand>
        <name>ATP</name>
        <dbReference type="ChEBI" id="CHEBI:30616"/>
    </ligand>
</feature>